<dbReference type="SMART" id="SM01350">
    <property type="entry name" value="6PGD"/>
    <property type="match status" value="1"/>
</dbReference>
<dbReference type="SUPFAM" id="SSF51735">
    <property type="entry name" value="NAD(P)-binding Rossmann-fold domains"/>
    <property type="match status" value="1"/>
</dbReference>
<dbReference type="GO" id="GO:0019521">
    <property type="term" value="P:D-gluconate metabolic process"/>
    <property type="evidence" value="ECO:0007669"/>
    <property type="project" value="UniProtKB-KW"/>
</dbReference>
<evidence type="ECO:0000256" key="4">
    <source>
        <dbReference type="ARBA" id="ARBA00023064"/>
    </source>
</evidence>
<dbReference type="GO" id="GO:0050661">
    <property type="term" value="F:NADP binding"/>
    <property type="evidence" value="ECO:0007669"/>
    <property type="project" value="InterPro"/>
</dbReference>
<comment type="catalytic activity">
    <reaction evidence="5">
        <text>6-phospho-D-gluconate + NADP(+) = D-ribulose 5-phosphate + CO2 + NADPH</text>
        <dbReference type="Rhea" id="RHEA:10116"/>
        <dbReference type="ChEBI" id="CHEBI:16526"/>
        <dbReference type="ChEBI" id="CHEBI:57783"/>
        <dbReference type="ChEBI" id="CHEBI:58121"/>
        <dbReference type="ChEBI" id="CHEBI:58349"/>
        <dbReference type="ChEBI" id="CHEBI:58759"/>
        <dbReference type="EC" id="1.1.1.44"/>
    </reaction>
</comment>
<dbReference type="InterPro" id="IPR006113">
    <property type="entry name" value="6PGDH_Gnd/GntZ"/>
</dbReference>
<dbReference type="PANTHER" id="PTHR11811">
    <property type="entry name" value="6-PHOSPHOGLUCONATE DEHYDROGENASE"/>
    <property type="match status" value="1"/>
</dbReference>
<comment type="pathway">
    <text evidence="5">Carbohydrate degradation; pentose phosphate pathway; D-ribulose 5-phosphate from D-glucose 6-phosphate (oxidative stage): step 3/3.</text>
</comment>
<dbReference type="Pfam" id="PF03446">
    <property type="entry name" value="NAD_binding_2"/>
    <property type="match status" value="1"/>
</dbReference>
<keyword evidence="5" id="KW-0521">NADP</keyword>
<organism evidence="8 9">
    <name type="scientific">Saccharopolyspora spinosa</name>
    <dbReference type="NCBI Taxonomy" id="60894"/>
    <lineage>
        <taxon>Bacteria</taxon>
        <taxon>Bacillati</taxon>
        <taxon>Actinomycetota</taxon>
        <taxon>Actinomycetes</taxon>
        <taxon>Pseudonocardiales</taxon>
        <taxon>Pseudonocardiaceae</taxon>
        <taxon>Saccharopolyspora</taxon>
    </lineage>
</organism>
<dbReference type="EC" id="1.1.1.44" evidence="5"/>
<dbReference type="SUPFAM" id="SSF48179">
    <property type="entry name" value="6-phosphogluconate dehydrogenase C-terminal domain-like"/>
    <property type="match status" value="1"/>
</dbReference>
<dbReference type="GO" id="GO:0006098">
    <property type="term" value="P:pentose-phosphate shunt"/>
    <property type="evidence" value="ECO:0007669"/>
    <property type="project" value="UniProtKB-UniPathway"/>
</dbReference>
<keyword evidence="4 5" id="KW-0311">Gluconate utilization</keyword>
<dbReference type="STRING" id="994479.GCA_000194155_01493"/>
<dbReference type="InterPro" id="IPR008927">
    <property type="entry name" value="6-PGluconate_DH-like_C_sf"/>
</dbReference>
<dbReference type="Gene3D" id="3.40.50.720">
    <property type="entry name" value="NAD(P)-binding Rossmann-like Domain"/>
    <property type="match status" value="1"/>
</dbReference>
<proteinExistence type="inferred from homology"/>
<dbReference type="NCBIfam" id="TIGR00873">
    <property type="entry name" value="gnd"/>
    <property type="match status" value="1"/>
</dbReference>
<dbReference type="PRINTS" id="PR00076">
    <property type="entry name" value="6PGDHDRGNASE"/>
</dbReference>
<feature type="domain" description="6-phosphogluconate dehydrogenase C-terminal" evidence="7">
    <location>
        <begin position="236"/>
        <end position="526"/>
    </location>
</feature>
<comment type="similarity">
    <text evidence="1 5">Belongs to the 6-phosphogluconate dehydrogenase family.</text>
</comment>
<evidence type="ECO:0000256" key="5">
    <source>
        <dbReference type="RuleBase" id="RU000485"/>
    </source>
</evidence>
<dbReference type="Gene3D" id="1.20.5.320">
    <property type="entry name" value="6-Phosphogluconate Dehydrogenase, domain 3"/>
    <property type="match status" value="1"/>
</dbReference>
<dbReference type="Proteomes" id="UP000233786">
    <property type="component" value="Unassembled WGS sequence"/>
</dbReference>
<keyword evidence="3 5" id="KW-0560">Oxidoreductase</keyword>
<feature type="region of interest" description="Disordered" evidence="6">
    <location>
        <begin position="1"/>
        <end position="30"/>
    </location>
</feature>
<comment type="subunit">
    <text evidence="2">Homodimer.</text>
</comment>
<dbReference type="InterPro" id="IPR006114">
    <property type="entry name" value="6PGDH_C"/>
</dbReference>
<dbReference type="NCBIfam" id="NF006765">
    <property type="entry name" value="PRK09287.1"/>
    <property type="match status" value="1"/>
</dbReference>
<evidence type="ECO:0000313" key="8">
    <source>
        <dbReference type="EMBL" id="PKW17018.1"/>
    </source>
</evidence>
<dbReference type="InterPro" id="IPR036291">
    <property type="entry name" value="NAD(P)-bd_dom_sf"/>
</dbReference>
<evidence type="ECO:0000256" key="3">
    <source>
        <dbReference type="ARBA" id="ARBA00023002"/>
    </source>
</evidence>
<dbReference type="EMBL" id="PJNB01000001">
    <property type="protein sequence ID" value="PKW17018.1"/>
    <property type="molecule type" value="Genomic_DNA"/>
</dbReference>
<keyword evidence="5" id="KW-0570">Pentose shunt</keyword>
<dbReference type="InterPro" id="IPR006115">
    <property type="entry name" value="6PGDH_NADP-bd"/>
</dbReference>
<gene>
    <name evidence="8" type="ORF">A8926_4936</name>
</gene>
<dbReference type="Pfam" id="PF00393">
    <property type="entry name" value="6PGD"/>
    <property type="match status" value="1"/>
</dbReference>
<evidence type="ECO:0000313" key="9">
    <source>
        <dbReference type="Proteomes" id="UP000233786"/>
    </source>
</evidence>
<comment type="caution">
    <text evidence="8">The sequence shown here is derived from an EMBL/GenBank/DDBJ whole genome shotgun (WGS) entry which is preliminary data.</text>
</comment>
<evidence type="ECO:0000256" key="6">
    <source>
        <dbReference type="SAM" id="MobiDB-lite"/>
    </source>
</evidence>
<sequence>MTPQDPETLFPQLNSQPGLPAKHPVGNPAPGRLLFENWGHHTRAASTTLPTGAIRMSTSAQIGVTGLAVMGRNLARNFARNGYAVAVHNRTASKTRALMDKFGHEGDFVATETPADFVAALERPRRLVIMVKAGDPTDAVIQEFAPLLEPGDMIIDGGNAHFADTRRRERELREHDIHFVGTGISGGEEGALHGPSIMPGGSTRSYDSLGPMLEKIAAKAAGGAPCVTHIGPDGAGHFVKMVHNGIEYADMQLIGEAYQLLREVAAFSPAQIADVFRTWNTGRLDSYLIEITAEVLSHVDAATGKPFVDVVADQAEQKGTGRWTVQLALELGVPVPGIAEAVFARSLSGHTALREASRGLAGPAAKPLGSSEAAAFADQVEQALYASKIVSYTQGFHEIAAGSAEYDWNIDLGAIASIWRGGCIIRAAFLDRIRAAYDSRPDLPSLLSDRTFAQEIAAAQDDWRAVLVAATTQGVPTPGFAAALAYYDALRADRLPAALTQGQRDYFGAHTYRRTDLEGSFHTLWAADRSEVPA</sequence>
<dbReference type="GO" id="GO:0004616">
    <property type="term" value="F:phosphogluconate dehydrogenase (decarboxylating) activity"/>
    <property type="evidence" value="ECO:0007669"/>
    <property type="project" value="UniProtKB-EC"/>
</dbReference>
<evidence type="ECO:0000259" key="7">
    <source>
        <dbReference type="SMART" id="SM01350"/>
    </source>
</evidence>
<dbReference type="UniPathway" id="UPA00115">
    <property type="reaction ID" value="UER00410"/>
</dbReference>
<evidence type="ECO:0000256" key="2">
    <source>
        <dbReference type="ARBA" id="ARBA00011738"/>
    </source>
</evidence>
<dbReference type="AlphaFoldDB" id="A0A2N3Y260"/>
<protein>
    <recommendedName>
        <fullName evidence="5">6-phosphogluconate dehydrogenase, decarboxylating</fullName>
        <ecNumber evidence="5">1.1.1.44</ecNumber>
    </recommendedName>
</protein>
<evidence type="ECO:0000256" key="1">
    <source>
        <dbReference type="ARBA" id="ARBA00008419"/>
    </source>
</evidence>
<reference evidence="8" key="1">
    <citation type="submission" date="2017-12" db="EMBL/GenBank/DDBJ databases">
        <title>Sequencing the genomes of 1000 Actinobacteria strains.</title>
        <authorList>
            <person name="Klenk H.-P."/>
        </authorList>
    </citation>
    <scope>NUCLEOTIDE SEQUENCE [LARGE SCALE GENOMIC DNA]</scope>
    <source>
        <strain evidence="8">DSM 44228</strain>
    </source>
</reference>
<keyword evidence="9" id="KW-1185">Reference proteome</keyword>
<dbReference type="FunFam" id="1.10.1040.10:FF:000002">
    <property type="entry name" value="6-phosphogluconate dehydrogenase, decarboxylating"/>
    <property type="match status" value="1"/>
</dbReference>
<dbReference type="InterPro" id="IPR013328">
    <property type="entry name" value="6PGD_dom2"/>
</dbReference>
<dbReference type="InterPro" id="IPR006183">
    <property type="entry name" value="Pgluconate_DH"/>
</dbReference>
<accession>A0A2N3Y260</accession>
<dbReference type="PROSITE" id="PS00461">
    <property type="entry name" value="6PGD"/>
    <property type="match status" value="1"/>
</dbReference>
<name>A0A2N3Y260_SACSN</name>
<feature type="compositionally biased region" description="Polar residues" evidence="6">
    <location>
        <begin position="1"/>
        <end position="17"/>
    </location>
</feature>
<dbReference type="InterPro" id="IPR006184">
    <property type="entry name" value="6PGdom_BS"/>
</dbReference>
<dbReference type="Gene3D" id="1.10.1040.10">
    <property type="entry name" value="N-(1-d-carboxylethyl)-l-norvaline Dehydrogenase, domain 2"/>
    <property type="match status" value="1"/>
</dbReference>
<dbReference type="FunFam" id="3.40.50.720:FF:000007">
    <property type="entry name" value="6-phosphogluconate dehydrogenase, decarboxylating"/>
    <property type="match status" value="1"/>
</dbReference>